<name>A0A6G0ZHP7_APHCR</name>
<proteinExistence type="predicted"/>
<sequence length="143" mass="17190">PPAINAPSTATDTTPAGRRLTAPSRFVSARRQFVRHHRRQRLSPRPTCHRVSLRPSVRAIVFRFHRVTHVRPIRRIRALCGPCKYYFLVRFGFYFWNCFCIFPKRCRRRGNRARRRRRHFAAQRIRQKPRVSRLSGRISRQSR</sequence>
<dbReference type="EMBL" id="VUJU01000408">
    <property type="protein sequence ID" value="KAF0770612.1"/>
    <property type="molecule type" value="Genomic_DNA"/>
</dbReference>
<protein>
    <submittedName>
        <fullName evidence="2">Uncharacterized protein</fullName>
    </submittedName>
</protein>
<feature type="non-terminal residue" evidence="2">
    <location>
        <position position="1"/>
    </location>
</feature>
<evidence type="ECO:0000313" key="2">
    <source>
        <dbReference type="EMBL" id="KAF0770612.1"/>
    </source>
</evidence>
<dbReference type="Proteomes" id="UP000478052">
    <property type="component" value="Unassembled WGS sequence"/>
</dbReference>
<accession>A0A6G0ZHP7</accession>
<feature type="compositionally biased region" description="Basic residues" evidence="1">
    <location>
        <begin position="117"/>
        <end position="131"/>
    </location>
</feature>
<comment type="caution">
    <text evidence="2">The sequence shown here is derived from an EMBL/GenBank/DDBJ whole genome shotgun (WGS) entry which is preliminary data.</text>
</comment>
<gene>
    <name evidence="2" type="ORF">FWK35_00031311</name>
</gene>
<reference evidence="2 3" key="1">
    <citation type="submission" date="2019-08" db="EMBL/GenBank/DDBJ databases">
        <title>Whole genome of Aphis craccivora.</title>
        <authorList>
            <person name="Voronova N.V."/>
            <person name="Shulinski R.S."/>
            <person name="Bandarenka Y.V."/>
            <person name="Zhorov D.G."/>
            <person name="Warner D."/>
        </authorList>
    </citation>
    <scope>NUCLEOTIDE SEQUENCE [LARGE SCALE GENOMIC DNA]</scope>
    <source>
        <strain evidence="2">180601</strain>
        <tissue evidence="2">Whole Body</tissue>
    </source>
</reference>
<feature type="region of interest" description="Disordered" evidence="1">
    <location>
        <begin position="117"/>
        <end position="143"/>
    </location>
</feature>
<keyword evidence="3" id="KW-1185">Reference proteome</keyword>
<evidence type="ECO:0000256" key="1">
    <source>
        <dbReference type="SAM" id="MobiDB-lite"/>
    </source>
</evidence>
<evidence type="ECO:0000313" key="3">
    <source>
        <dbReference type="Proteomes" id="UP000478052"/>
    </source>
</evidence>
<dbReference type="AlphaFoldDB" id="A0A6G0ZHP7"/>
<organism evidence="2 3">
    <name type="scientific">Aphis craccivora</name>
    <name type="common">Cowpea aphid</name>
    <dbReference type="NCBI Taxonomy" id="307492"/>
    <lineage>
        <taxon>Eukaryota</taxon>
        <taxon>Metazoa</taxon>
        <taxon>Ecdysozoa</taxon>
        <taxon>Arthropoda</taxon>
        <taxon>Hexapoda</taxon>
        <taxon>Insecta</taxon>
        <taxon>Pterygota</taxon>
        <taxon>Neoptera</taxon>
        <taxon>Paraneoptera</taxon>
        <taxon>Hemiptera</taxon>
        <taxon>Sternorrhyncha</taxon>
        <taxon>Aphidomorpha</taxon>
        <taxon>Aphidoidea</taxon>
        <taxon>Aphididae</taxon>
        <taxon>Aphidini</taxon>
        <taxon>Aphis</taxon>
        <taxon>Aphis</taxon>
    </lineage>
</organism>